<reference evidence="1 2" key="1">
    <citation type="submission" date="2014-06" db="EMBL/GenBank/DDBJ databases">
        <title>Evolutionary Origins and Diversification of the Mycorrhizal Mutualists.</title>
        <authorList>
            <consortium name="DOE Joint Genome Institute"/>
            <consortium name="Mycorrhizal Genomics Consortium"/>
            <person name="Kohler A."/>
            <person name="Kuo A."/>
            <person name="Nagy L.G."/>
            <person name="Floudas D."/>
            <person name="Copeland A."/>
            <person name="Barry K.W."/>
            <person name="Cichocki N."/>
            <person name="Veneault-Fourrey C."/>
            <person name="LaButti K."/>
            <person name="Lindquist E.A."/>
            <person name="Lipzen A."/>
            <person name="Lundell T."/>
            <person name="Morin E."/>
            <person name="Murat C."/>
            <person name="Riley R."/>
            <person name="Ohm R."/>
            <person name="Sun H."/>
            <person name="Tunlid A."/>
            <person name="Henrissat B."/>
            <person name="Grigoriev I.V."/>
            <person name="Hibbett D.S."/>
            <person name="Martin F."/>
        </authorList>
    </citation>
    <scope>NUCLEOTIDE SEQUENCE [LARGE SCALE GENOMIC DNA]</scope>
    <source>
        <strain evidence="1 2">SS14</strain>
    </source>
</reference>
<organism evidence="1 2">
    <name type="scientific">Sphaerobolus stellatus (strain SS14)</name>
    <dbReference type="NCBI Taxonomy" id="990650"/>
    <lineage>
        <taxon>Eukaryota</taxon>
        <taxon>Fungi</taxon>
        <taxon>Dikarya</taxon>
        <taxon>Basidiomycota</taxon>
        <taxon>Agaricomycotina</taxon>
        <taxon>Agaricomycetes</taxon>
        <taxon>Phallomycetidae</taxon>
        <taxon>Geastrales</taxon>
        <taxon>Sphaerobolaceae</taxon>
        <taxon>Sphaerobolus</taxon>
    </lineage>
</organism>
<dbReference type="HOGENOM" id="CLU_921877_0_0_1"/>
<gene>
    <name evidence="1" type="ORF">M422DRAFT_252706</name>
</gene>
<dbReference type="OrthoDB" id="2422225at2759"/>
<dbReference type="EMBL" id="KN837120">
    <property type="protein sequence ID" value="KIJ43803.1"/>
    <property type="molecule type" value="Genomic_DNA"/>
</dbReference>
<evidence type="ECO:0000313" key="2">
    <source>
        <dbReference type="Proteomes" id="UP000054279"/>
    </source>
</evidence>
<accession>A0A0C9UL78</accession>
<protein>
    <submittedName>
        <fullName evidence="1">Uncharacterized protein</fullName>
    </submittedName>
</protein>
<evidence type="ECO:0000313" key="1">
    <source>
        <dbReference type="EMBL" id="KIJ43803.1"/>
    </source>
</evidence>
<keyword evidence="2" id="KW-1185">Reference proteome</keyword>
<sequence length="302" mass="34351">MSAIPPHPTQNVMQRGGGIQVELNNLYLTEEQIHQASETYKSSQHFHEIYTNTIEKQKAVNHILGMQGLDIAFSSSEARKAIDDAKKAKLGLKMNTHEWSRKMPYDFTGCLAHLDITYTDTCVIPITGIIEHNAKCKAQEMQCLPPIPLHPHVWKVSLKQVNDGASFTAIQRNNRQLCKAKFYKGQKELNAATANVCYYFLPQDSSCLYCMQACIQGVDLLIPPEQNIDAWLDPYSPQYHPELAQAIFHYKACEQSSKHFKICIHTPEMKAAAWKYGHGHQLIWMELSAYVIAISFCLLEWP</sequence>
<name>A0A0C9UL78_SPHS4</name>
<proteinExistence type="predicted"/>
<dbReference type="Proteomes" id="UP000054279">
    <property type="component" value="Unassembled WGS sequence"/>
</dbReference>
<dbReference type="AlphaFoldDB" id="A0A0C9UL78"/>